<dbReference type="Proteomes" id="UP000722459">
    <property type="component" value="Unassembled WGS sequence"/>
</dbReference>
<organism evidence="3 4">
    <name type="scientific">Candidatus Iainarchaeum sp</name>
    <dbReference type="NCBI Taxonomy" id="3101447"/>
    <lineage>
        <taxon>Archaea</taxon>
        <taxon>Candidatus Iainarchaeota</taxon>
        <taxon>Candidatus Iainarchaeia</taxon>
        <taxon>Candidatus Iainarchaeales</taxon>
        <taxon>Candidatus Iainarchaeaceae</taxon>
        <taxon>Candidatus Iainarchaeum</taxon>
    </lineage>
</organism>
<feature type="domain" description="Glycosyltransferase 2-like" evidence="2">
    <location>
        <begin position="12"/>
        <end position="169"/>
    </location>
</feature>
<evidence type="ECO:0000256" key="1">
    <source>
        <dbReference type="SAM" id="Phobius"/>
    </source>
</evidence>
<dbReference type="EMBL" id="JABJNZ010000061">
    <property type="protein sequence ID" value="MBT4870856.1"/>
    <property type="molecule type" value="Genomic_DNA"/>
</dbReference>
<dbReference type="PANTHER" id="PTHR43685">
    <property type="entry name" value="GLYCOSYLTRANSFERASE"/>
    <property type="match status" value="1"/>
</dbReference>
<gene>
    <name evidence="3" type="ORF">HON47_04740</name>
</gene>
<name>A0A8T5GH69_9ARCH</name>
<evidence type="ECO:0000259" key="2">
    <source>
        <dbReference type="Pfam" id="PF00535"/>
    </source>
</evidence>
<dbReference type="InterPro" id="IPR001173">
    <property type="entry name" value="Glyco_trans_2-like"/>
</dbReference>
<sequence length="296" mass="34397">MSQKKKKWPPASIVIASYNNYNTLEKVLNKMLKLDYPKYEINVIYDGDIKGAKEIIEKYKKYKIIKHHLNKKNLGVCKTRNKGIEMSKYNYVVNMDHDCIPVKNWLKKIMIGFSDPKVGVVSSYTYYGGTSTAFRKELLEQVGGGYDLDYNYYREDTDLSFKIMDLGYKFKLVKADFEHDHLEVKPKGPKGMFDYVMKRLKYHQNDVLLYKKHPTKLCKKFLKIRAGFLVSPYADFSVATGLWQGRFNLSSPRGIVFMKSNTWWKKVAIILAGIIYVILVKLSRLIGSIKHGKLLI</sequence>
<dbReference type="PANTHER" id="PTHR43685:SF2">
    <property type="entry name" value="GLYCOSYLTRANSFERASE 2-LIKE DOMAIN-CONTAINING PROTEIN"/>
    <property type="match status" value="1"/>
</dbReference>
<dbReference type="AlphaFoldDB" id="A0A8T5GH69"/>
<reference evidence="3" key="1">
    <citation type="journal article" date="2021" name="ISME J.">
        <title>Mercury methylation by metabolically versatile and cosmopolitan marine bacteria.</title>
        <authorList>
            <person name="Lin H."/>
            <person name="Ascher D.B."/>
            <person name="Myung Y."/>
            <person name="Lamborg C.H."/>
            <person name="Hallam S.J."/>
            <person name="Gionfriddo C.M."/>
            <person name="Holt K.E."/>
            <person name="Moreau J.W."/>
        </authorList>
    </citation>
    <scope>NUCLEOTIDE SEQUENCE</scope>
    <source>
        <strain evidence="3">SI075_bin30</strain>
    </source>
</reference>
<evidence type="ECO:0000313" key="3">
    <source>
        <dbReference type="EMBL" id="MBT4870856.1"/>
    </source>
</evidence>
<evidence type="ECO:0000313" key="4">
    <source>
        <dbReference type="Proteomes" id="UP000722459"/>
    </source>
</evidence>
<dbReference type="Gene3D" id="3.90.550.10">
    <property type="entry name" value="Spore Coat Polysaccharide Biosynthesis Protein SpsA, Chain A"/>
    <property type="match status" value="1"/>
</dbReference>
<dbReference type="InterPro" id="IPR029044">
    <property type="entry name" value="Nucleotide-diphossugar_trans"/>
</dbReference>
<protein>
    <submittedName>
        <fullName evidence="3">Glycosyltransferase family 2 protein</fullName>
    </submittedName>
</protein>
<keyword evidence="1" id="KW-1133">Transmembrane helix</keyword>
<accession>A0A8T5GH69</accession>
<keyword evidence="1" id="KW-0472">Membrane</keyword>
<keyword evidence="1" id="KW-0812">Transmembrane</keyword>
<comment type="caution">
    <text evidence="3">The sequence shown here is derived from an EMBL/GenBank/DDBJ whole genome shotgun (WGS) entry which is preliminary data.</text>
</comment>
<dbReference type="SUPFAM" id="SSF53448">
    <property type="entry name" value="Nucleotide-diphospho-sugar transferases"/>
    <property type="match status" value="1"/>
</dbReference>
<feature type="transmembrane region" description="Helical" evidence="1">
    <location>
        <begin position="263"/>
        <end position="283"/>
    </location>
</feature>
<dbReference type="Pfam" id="PF00535">
    <property type="entry name" value="Glycos_transf_2"/>
    <property type="match status" value="1"/>
</dbReference>
<proteinExistence type="predicted"/>
<dbReference type="CDD" id="cd00761">
    <property type="entry name" value="Glyco_tranf_GTA_type"/>
    <property type="match status" value="1"/>
</dbReference>
<dbReference type="InterPro" id="IPR050834">
    <property type="entry name" value="Glycosyltransf_2"/>
</dbReference>